<sequence>MKKIFSSLALLLATMTLVACGANTSAPTSTSSHPQTTVVDDDQTAKATFLVTANGKTTEKEVTFEVGDSVMDVLEDNFAAEEEDGMVTVIDGVSQDASKNTYWMYKVNNEMAEVGAESYKLKAGDKVEFYLETF</sequence>
<evidence type="ECO:0000259" key="2">
    <source>
        <dbReference type="Pfam" id="PF14478"/>
    </source>
</evidence>
<keyword evidence="4" id="KW-1185">Reference proteome</keyword>
<dbReference type="Pfam" id="PF14478">
    <property type="entry name" value="DUF4430"/>
    <property type="match status" value="1"/>
</dbReference>
<dbReference type="Gene3D" id="2.170.130.30">
    <property type="match status" value="1"/>
</dbReference>
<protein>
    <submittedName>
        <fullName evidence="3">Lipoprotein</fullName>
    </submittedName>
</protein>
<dbReference type="STRING" id="1123308.GCA_000380085_01385"/>
<keyword evidence="1" id="KW-0732">Signal</keyword>
<proteinExistence type="predicted"/>
<evidence type="ECO:0000313" key="4">
    <source>
        <dbReference type="Proteomes" id="UP000215185"/>
    </source>
</evidence>
<feature type="chain" id="PRO_5011289163" evidence="1">
    <location>
        <begin position="22"/>
        <end position="134"/>
    </location>
</feature>
<keyword evidence="3" id="KW-0449">Lipoprotein</keyword>
<feature type="domain" description="Transcobalamin-like C-terminal" evidence="2">
    <location>
        <begin position="67"/>
        <end position="132"/>
    </location>
</feature>
<organism evidence="3 4">
    <name type="scientific">Streptococcus merionis</name>
    <dbReference type="NCBI Taxonomy" id="400065"/>
    <lineage>
        <taxon>Bacteria</taxon>
        <taxon>Bacillati</taxon>
        <taxon>Bacillota</taxon>
        <taxon>Bacilli</taxon>
        <taxon>Lactobacillales</taxon>
        <taxon>Streptococcaceae</taxon>
        <taxon>Streptococcus</taxon>
    </lineage>
</organism>
<dbReference type="EMBL" id="LT906439">
    <property type="protein sequence ID" value="SNU88471.1"/>
    <property type="molecule type" value="Genomic_DNA"/>
</dbReference>
<evidence type="ECO:0000256" key="1">
    <source>
        <dbReference type="SAM" id="SignalP"/>
    </source>
</evidence>
<dbReference type="KEGG" id="smen:SAMEA4412692_1076"/>
<accession>A0A239SSL2</accession>
<gene>
    <name evidence="3" type="ORF">SAMEA4412692_01076</name>
</gene>
<dbReference type="OrthoDB" id="2870483at2"/>
<dbReference type="Proteomes" id="UP000215185">
    <property type="component" value="Chromosome 1"/>
</dbReference>
<evidence type="ECO:0000313" key="3">
    <source>
        <dbReference type="EMBL" id="SNU88471.1"/>
    </source>
</evidence>
<dbReference type="AlphaFoldDB" id="A0A239SSL2"/>
<name>A0A239SSL2_9STRE</name>
<feature type="signal peptide" evidence="1">
    <location>
        <begin position="1"/>
        <end position="21"/>
    </location>
</feature>
<dbReference type="RefSeq" id="WP_018373926.1">
    <property type="nucleotide sequence ID" value="NZ_LT906439.1"/>
</dbReference>
<dbReference type="InterPro" id="IPR027954">
    <property type="entry name" value="Transcobalamin-like_C"/>
</dbReference>
<dbReference type="eggNOG" id="ENOG5032Y2X">
    <property type="taxonomic scope" value="Bacteria"/>
</dbReference>
<reference evidence="3 4" key="1">
    <citation type="submission" date="2017-06" db="EMBL/GenBank/DDBJ databases">
        <authorList>
            <consortium name="Pathogen Informatics"/>
        </authorList>
    </citation>
    <scope>NUCLEOTIDE SEQUENCE [LARGE SCALE GENOMIC DNA]</scope>
    <source>
        <strain evidence="3 4">NCTC13788</strain>
    </source>
</reference>
<dbReference type="PROSITE" id="PS51257">
    <property type="entry name" value="PROKAR_LIPOPROTEIN"/>
    <property type="match status" value="1"/>
</dbReference>